<dbReference type="InterPro" id="IPR011642">
    <property type="entry name" value="Gate_dom"/>
</dbReference>
<evidence type="ECO:0000259" key="9">
    <source>
        <dbReference type="Pfam" id="PF07662"/>
    </source>
</evidence>
<evidence type="ECO:0000256" key="6">
    <source>
        <dbReference type="ARBA" id="ARBA00023136"/>
    </source>
</evidence>
<evidence type="ECO:0008006" key="12">
    <source>
        <dbReference type="Google" id="ProtNLM"/>
    </source>
</evidence>
<dbReference type="InterPro" id="IPR011657">
    <property type="entry name" value="CNT_C_dom"/>
</dbReference>
<evidence type="ECO:0000256" key="2">
    <source>
        <dbReference type="ARBA" id="ARBA00009033"/>
    </source>
</evidence>
<evidence type="ECO:0000259" key="10">
    <source>
        <dbReference type="Pfam" id="PF07670"/>
    </source>
</evidence>
<dbReference type="InterPro" id="IPR008276">
    <property type="entry name" value="C_nuclsd_transpt"/>
</dbReference>
<feature type="transmembrane region" description="Helical" evidence="7">
    <location>
        <begin position="336"/>
        <end position="354"/>
    </location>
</feature>
<evidence type="ECO:0000259" key="8">
    <source>
        <dbReference type="Pfam" id="PF01773"/>
    </source>
</evidence>
<accession>A0A381UZZ1</accession>
<keyword evidence="3" id="KW-1003">Cell membrane</keyword>
<evidence type="ECO:0000256" key="7">
    <source>
        <dbReference type="SAM" id="Phobius"/>
    </source>
</evidence>
<dbReference type="EMBL" id="UINC01007433">
    <property type="protein sequence ID" value="SVA33291.1"/>
    <property type="molecule type" value="Genomic_DNA"/>
</dbReference>
<gene>
    <name evidence="11" type="ORF">METZ01_LOCUS86145</name>
</gene>
<evidence type="ECO:0000256" key="5">
    <source>
        <dbReference type="ARBA" id="ARBA00022989"/>
    </source>
</evidence>
<feature type="domain" description="Concentrative nucleoside transporter C-terminal" evidence="9">
    <location>
        <begin position="190"/>
        <end position="298"/>
    </location>
</feature>
<dbReference type="GO" id="GO:0005337">
    <property type="term" value="F:nucleoside transmembrane transporter activity"/>
    <property type="evidence" value="ECO:0007669"/>
    <property type="project" value="InterPro"/>
</dbReference>
<reference evidence="11" key="1">
    <citation type="submission" date="2018-05" db="EMBL/GenBank/DDBJ databases">
        <authorList>
            <person name="Lanie J.A."/>
            <person name="Ng W.-L."/>
            <person name="Kazmierczak K.M."/>
            <person name="Andrzejewski T.M."/>
            <person name="Davidsen T.M."/>
            <person name="Wayne K.J."/>
            <person name="Tettelin H."/>
            <person name="Glass J.I."/>
            <person name="Rusch D."/>
            <person name="Podicherti R."/>
            <person name="Tsui H.-C.T."/>
            <person name="Winkler M.E."/>
        </authorList>
    </citation>
    <scope>NUCLEOTIDE SEQUENCE</scope>
</reference>
<feature type="transmembrane region" description="Helical" evidence="7">
    <location>
        <begin position="162"/>
        <end position="184"/>
    </location>
</feature>
<comment type="similarity">
    <text evidence="2">Belongs to the concentrative nucleoside transporter (CNT) (TC 2.A.41) family.</text>
</comment>
<dbReference type="PANTHER" id="PTHR10590:SF4">
    <property type="entry name" value="SOLUTE CARRIER FAMILY 28 MEMBER 3"/>
    <property type="match status" value="1"/>
</dbReference>
<feature type="transmembrane region" description="Helical" evidence="7">
    <location>
        <begin position="278"/>
        <end position="298"/>
    </location>
</feature>
<comment type="subcellular location">
    <subcellularLocation>
        <location evidence="1">Cell membrane</location>
        <topology evidence="1">Multi-pass membrane protein</topology>
    </subcellularLocation>
</comment>
<keyword evidence="5 7" id="KW-1133">Transmembrane helix</keyword>
<sequence length="457" mass="47684">MLGLVLLYGIAFALSENRSAISLRLVAWGLSLQIVLGLLIIRTEWGAALFSTMGDGVRAMLVFADQGSLFVFGQAADPNGALGSVFAFRVLPIVIFISALFSVLYFMGIMQRIVLFMAKTMHRLMGVSGSESLAAAANVFMGQTEAPIIIAPYISAMTRSELMALMTTGMATVSGAVLGAYIALGIRPEYLLSASVMAAPAALVMAKLLIPETEQSKTAGDVMLEVEPTDANVIDAAARGAGQGITLALNIGGMLIAFLAIIYMIDGILALIGNAFASVQSLLTMLVIISSIAVAYAFGWGPTPKTRQMVLAITGALMMVAAGIFMVRGANPISFGLRPILATVFAPLAFLTGVPWSEAGTVGELFGIKLMLNEFVAYTELSVLLAEETLSPKSELIASYALCGFANFASIGIQIGGIGSLAPSRRSDLARLGLRAVLAGMLASLTVATLAGILSSF</sequence>
<feature type="transmembrane region" description="Helical" evidence="7">
    <location>
        <begin position="434"/>
        <end position="454"/>
    </location>
</feature>
<feature type="transmembrane region" description="Helical" evidence="7">
    <location>
        <begin position="247"/>
        <end position="272"/>
    </location>
</feature>
<dbReference type="GO" id="GO:0015293">
    <property type="term" value="F:symporter activity"/>
    <property type="evidence" value="ECO:0007669"/>
    <property type="project" value="TreeGrafter"/>
</dbReference>
<dbReference type="Pfam" id="PF01773">
    <property type="entry name" value="Nucleos_tra2_N"/>
    <property type="match status" value="1"/>
</dbReference>
<dbReference type="Pfam" id="PF07662">
    <property type="entry name" value="Nucleos_tra2_C"/>
    <property type="match status" value="2"/>
</dbReference>
<feature type="domain" description="Concentrative nucleoside transporter N-terminal" evidence="8">
    <location>
        <begin position="2"/>
        <end position="74"/>
    </location>
</feature>
<evidence type="ECO:0000256" key="3">
    <source>
        <dbReference type="ARBA" id="ARBA00022475"/>
    </source>
</evidence>
<evidence type="ECO:0000256" key="4">
    <source>
        <dbReference type="ARBA" id="ARBA00022692"/>
    </source>
</evidence>
<dbReference type="GO" id="GO:0005886">
    <property type="term" value="C:plasma membrane"/>
    <property type="evidence" value="ECO:0007669"/>
    <property type="project" value="UniProtKB-SubCell"/>
</dbReference>
<dbReference type="PANTHER" id="PTHR10590">
    <property type="entry name" value="SODIUM/NUCLEOSIDE COTRANSPORTER"/>
    <property type="match status" value="1"/>
</dbReference>
<feature type="domain" description="Nucleoside transporter/FeoB GTPase Gate" evidence="10">
    <location>
        <begin position="87"/>
        <end position="184"/>
    </location>
</feature>
<keyword evidence="4 7" id="KW-0812">Transmembrane</keyword>
<organism evidence="11">
    <name type="scientific">marine metagenome</name>
    <dbReference type="NCBI Taxonomy" id="408172"/>
    <lineage>
        <taxon>unclassified sequences</taxon>
        <taxon>metagenomes</taxon>
        <taxon>ecological metagenomes</taxon>
    </lineage>
</organism>
<feature type="domain" description="Concentrative nucleoside transporter C-terminal" evidence="9">
    <location>
        <begin position="309"/>
        <end position="452"/>
    </location>
</feature>
<feature type="transmembrane region" description="Helical" evidence="7">
    <location>
        <begin position="88"/>
        <end position="115"/>
    </location>
</feature>
<name>A0A381UZZ1_9ZZZZ</name>
<proteinExistence type="inferred from homology"/>
<protein>
    <recommendedName>
        <fullName evidence="12">NupC/NupG family nucleoside CNT transporter</fullName>
    </recommendedName>
</protein>
<keyword evidence="6 7" id="KW-0472">Membrane</keyword>
<dbReference type="Pfam" id="PF07670">
    <property type="entry name" value="Gate"/>
    <property type="match status" value="1"/>
</dbReference>
<evidence type="ECO:0000256" key="1">
    <source>
        <dbReference type="ARBA" id="ARBA00004651"/>
    </source>
</evidence>
<feature type="transmembrane region" description="Helical" evidence="7">
    <location>
        <begin position="310"/>
        <end position="330"/>
    </location>
</feature>
<evidence type="ECO:0000313" key="11">
    <source>
        <dbReference type="EMBL" id="SVA33291.1"/>
    </source>
</evidence>
<dbReference type="InterPro" id="IPR002668">
    <property type="entry name" value="CNT_N_dom"/>
</dbReference>
<feature type="transmembrane region" description="Helical" evidence="7">
    <location>
        <begin position="397"/>
        <end position="422"/>
    </location>
</feature>
<feature type="transmembrane region" description="Helical" evidence="7">
    <location>
        <begin position="25"/>
        <end position="45"/>
    </location>
</feature>
<dbReference type="AlphaFoldDB" id="A0A381UZZ1"/>